<keyword evidence="5" id="KW-0479">Metal-binding</keyword>
<feature type="non-terminal residue" evidence="8">
    <location>
        <position position="1"/>
    </location>
</feature>
<gene>
    <name evidence="8" type="ORF">SCF082_LOCUS47491</name>
</gene>
<keyword evidence="2" id="KW-0489">Methyltransferase</keyword>
<evidence type="ECO:0000259" key="7">
    <source>
        <dbReference type="Pfam" id="PF02574"/>
    </source>
</evidence>
<feature type="domain" description="Hcy-binding" evidence="7">
    <location>
        <begin position="44"/>
        <end position="300"/>
    </location>
</feature>
<sequence length="354" mass="38436">ILEEGFLGNMAQKLVETIIGCKTPSPIEVVEHLNTVLRSRICLLDGRMERPIEAANLQEEDYRGGLFKEYLMAGSDLIKTNTVNGAMLPQSMYDMGQRTRDLVYEMNKRGAEVAKRAAAEITKEQPHKPRFVAGAIGVGAGGDEWNQVAVYQQQVQGLLDGGADMLLIESIHNSAACKAAMAAIEQRCRQTNRDTPPIILCTCFDSAGRNLADESIDEFLTSMRRDSCNWAFAIGINCADGAEAHYRQLSQESHCWSQLAAYAEDVEGFCQIVAATSEGVGINFVGGHGTPPCHIEALYKSIEKFSVRELAASPKIVSKAFPTAKTFIIPASTLSDDTVANALGSSLWSDIGPL</sequence>
<evidence type="ECO:0000313" key="8">
    <source>
        <dbReference type="EMBL" id="CAK9101576.1"/>
    </source>
</evidence>
<reference evidence="8 9" key="1">
    <citation type="submission" date="2024-02" db="EMBL/GenBank/DDBJ databases">
        <authorList>
            <person name="Chen Y."/>
            <person name="Shah S."/>
            <person name="Dougan E. K."/>
            <person name="Thang M."/>
            <person name="Chan C."/>
        </authorList>
    </citation>
    <scope>NUCLEOTIDE SEQUENCE [LARGE SCALE GENOMIC DNA]</scope>
</reference>
<keyword evidence="4" id="KW-0949">S-adenosyl-L-methionine</keyword>
<protein>
    <submittedName>
        <fullName evidence="8">Vitamin-B12 dependent (MS</fullName>
    </submittedName>
</protein>
<name>A0ABP0RQV9_9DINO</name>
<evidence type="ECO:0000256" key="3">
    <source>
        <dbReference type="ARBA" id="ARBA00022679"/>
    </source>
</evidence>
<dbReference type="SUPFAM" id="SSF82282">
    <property type="entry name" value="Homocysteine S-methyltransferase"/>
    <property type="match status" value="1"/>
</dbReference>
<organism evidence="8 9">
    <name type="scientific">Durusdinium trenchii</name>
    <dbReference type="NCBI Taxonomy" id="1381693"/>
    <lineage>
        <taxon>Eukaryota</taxon>
        <taxon>Sar</taxon>
        <taxon>Alveolata</taxon>
        <taxon>Dinophyceae</taxon>
        <taxon>Suessiales</taxon>
        <taxon>Symbiodiniaceae</taxon>
        <taxon>Durusdinium</taxon>
    </lineage>
</organism>
<evidence type="ECO:0000256" key="2">
    <source>
        <dbReference type="ARBA" id="ARBA00022603"/>
    </source>
</evidence>
<dbReference type="PANTHER" id="PTHR45833">
    <property type="entry name" value="METHIONINE SYNTHASE"/>
    <property type="match status" value="1"/>
</dbReference>
<evidence type="ECO:0000256" key="6">
    <source>
        <dbReference type="ARBA" id="ARBA00023285"/>
    </source>
</evidence>
<dbReference type="Gene3D" id="3.20.20.330">
    <property type="entry name" value="Homocysteine-binding-like domain"/>
    <property type="match status" value="1"/>
</dbReference>
<dbReference type="EMBL" id="CAXAMM010041871">
    <property type="protein sequence ID" value="CAK9101576.1"/>
    <property type="molecule type" value="Genomic_DNA"/>
</dbReference>
<dbReference type="InterPro" id="IPR050554">
    <property type="entry name" value="Met_Synthase/Corrinoid"/>
</dbReference>
<dbReference type="Proteomes" id="UP001642464">
    <property type="component" value="Unassembled WGS sequence"/>
</dbReference>
<evidence type="ECO:0000313" key="9">
    <source>
        <dbReference type="Proteomes" id="UP001642464"/>
    </source>
</evidence>
<evidence type="ECO:0000256" key="5">
    <source>
        <dbReference type="ARBA" id="ARBA00022723"/>
    </source>
</evidence>
<comment type="caution">
    <text evidence="8">The sequence shown here is derived from an EMBL/GenBank/DDBJ whole genome shotgun (WGS) entry which is preliminary data.</text>
</comment>
<dbReference type="PANTHER" id="PTHR45833:SF1">
    <property type="entry name" value="METHIONINE SYNTHASE"/>
    <property type="match status" value="1"/>
</dbReference>
<keyword evidence="6" id="KW-0170">Cobalt</keyword>
<evidence type="ECO:0000256" key="4">
    <source>
        <dbReference type="ARBA" id="ARBA00022691"/>
    </source>
</evidence>
<dbReference type="InterPro" id="IPR003726">
    <property type="entry name" value="HCY_dom"/>
</dbReference>
<keyword evidence="3" id="KW-0808">Transferase</keyword>
<dbReference type="InterPro" id="IPR036589">
    <property type="entry name" value="HCY_dom_sf"/>
</dbReference>
<accession>A0ABP0RQV9</accession>
<comment type="similarity">
    <text evidence="1">Belongs to the vitamin-B12 dependent methionine synthase family.</text>
</comment>
<proteinExistence type="inferred from homology"/>
<evidence type="ECO:0000256" key="1">
    <source>
        <dbReference type="ARBA" id="ARBA00010398"/>
    </source>
</evidence>
<keyword evidence="9" id="KW-1185">Reference proteome</keyword>
<dbReference type="Pfam" id="PF02574">
    <property type="entry name" value="S-methyl_trans"/>
    <property type="match status" value="1"/>
</dbReference>